<dbReference type="Proteomes" id="UP000249547">
    <property type="component" value="Unassembled WGS sequence"/>
</dbReference>
<dbReference type="InterPro" id="IPR011250">
    <property type="entry name" value="OMP/PagP_B-barrel"/>
</dbReference>
<comment type="caution">
    <text evidence="2">The sequence shown here is derived from an EMBL/GenBank/DDBJ whole genome shotgun (WGS) entry which is preliminary data.</text>
</comment>
<sequence length="189" mass="20679">MKHFKLLAVALLCITVSLQTQAQRKGKRFSFGFGIEAASTADKLLKDTYSVGGGLSFRFSAKLGPGFLTAATGATAYVPKDTDGDEVKVGVHIPFKVGYKYIFARHFFVMGEGGYSYFRQSVVDDGGEKDAVQHNGFIVAPSAGVQFGVFELAFRYDYFTLKQATLLNEAWEEKNKGVGVPTIRVGFNF</sequence>
<evidence type="ECO:0000256" key="1">
    <source>
        <dbReference type="SAM" id="SignalP"/>
    </source>
</evidence>
<dbReference type="SUPFAM" id="SSF56925">
    <property type="entry name" value="OMPA-like"/>
    <property type="match status" value="1"/>
</dbReference>
<name>A0A327Q406_9BACT</name>
<protein>
    <recommendedName>
        <fullName evidence="4">Outer membrane protein with beta-barrel domain</fullName>
    </recommendedName>
</protein>
<evidence type="ECO:0000313" key="2">
    <source>
        <dbReference type="EMBL" id="RAI98654.1"/>
    </source>
</evidence>
<dbReference type="AlphaFoldDB" id="A0A327Q406"/>
<dbReference type="OrthoDB" id="668980at2"/>
<proteinExistence type="predicted"/>
<reference evidence="2 3" key="1">
    <citation type="submission" date="2018-06" db="EMBL/GenBank/DDBJ databases">
        <title>Genomic Encyclopedia of Archaeal and Bacterial Type Strains, Phase II (KMG-II): from individual species to whole genera.</title>
        <authorList>
            <person name="Goeker M."/>
        </authorList>
    </citation>
    <scope>NUCLEOTIDE SEQUENCE [LARGE SCALE GENOMIC DNA]</scope>
    <source>
        <strain evidence="2 3">DSM 23857</strain>
    </source>
</reference>
<keyword evidence="1" id="KW-0732">Signal</keyword>
<gene>
    <name evidence="2" type="ORF">LX64_04639</name>
</gene>
<feature type="chain" id="PRO_5016368394" description="Outer membrane protein with beta-barrel domain" evidence="1">
    <location>
        <begin position="23"/>
        <end position="189"/>
    </location>
</feature>
<feature type="signal peptide" evidence="1">
    <location>
        <begin position="1"/>
        <end position="22"/>
    </location>
</feature>
<organism evidence="2 3">
    <name type="scientific">Chitinophaga skermanii</name>
    <dbReference type="NCBI Taxonomy" id="331697"/>
    <lineage>
        <taxon>Bacteria</taxon>
        <taxon>Pseudomonadati</taxon>
        <taxon>Bacteroidota</taxon>
        <taxon>Chitinophagia</taxon>
        <taxon>Chitinophagales</taxon>
        <taxon>Chitinophagaceae</taxon>
        <taxon>Chitinophaga</taxon>
    </lineage>
</organism>
<accession>A0A327Q406</accession>
<dbReference type="RefSeq" id="WP_111600028.1">
    <property type="nucleotide sequence ID" value="NZ_QLLL01000011.1"/>
</dbReference>
<dbReference type="EMBL" id="QLLL01000011">
    <property type="protein sequence ID" value="RAI98654.1"/>
    <property type="molecule type" value="Genomic_DNA"/>
</dbReference>
<keyword evidence="3" id="KW-1185">Reference proteome</keyword>
<evidence type="ECO:0008006" key="4">
    <source>
        <dbReference type="Google" id="ProtNLM"/>
    </source>
</evidence>
<evidence type="ECO:0000313" key="3">
    <source>
        <dbReference type="Proteomes" id="UP000249547"/>
    </source>
</evidence>